<keyword evidence="12" id="KW-0251">Elongation factor</keyword>
<accession>A0ABV5KCS2</accession>
<evidence type="ECO:0000256" key="3">
    <source>
        <dbReference type="ARBA" id="ARBA00023015"/>
    </source>
</evidence>
<dbReference type="InterPro" id="IPR036805">
    <property type="entry name" value="Tscrpt_elong_fac_GreA/B_N_sf"/>
</dbReference>
<evidence type="ECO:0000256" key="4">
    <source>
        <dbReference type="ARBA" id="ARBA00023125"/>
    </source>
</evidence>
<evidence type="ECO:0000256" key="9">
    <source>
        <dbReference type="SAM" id="MobiDB-lite"/>
    </source>
</evidence>
<reference evidence="12 13" key="1">
    <citation type="submission" date="2024-09" db="EMBL/GenBank/DDBJ databases">
        <authorList>
            <person name="Sun Q."/>
            <person name="Mori K."/>
        </authorList>
    </citation>
    <scope>NUCLEOTIDE SEQUENCE [LARGE SCALE GENOMIC DNA]</scope>
    <source>
        <strain evidence="12 13">JCM 9626</strain>
    </source>
</reference>
<dbReference type="InterPro" id="IPR022691">
    <property type="entry name" value="Tscrpt_elong_fac_GreA/B_N"/>
</dbReference>
<dbReference type="HAMAP" id="MF_00105">
    <property type="entry name" value="GreA_GreB"/>
    <property type="match status" value="1"/>
</dbReference>
<evidence type="ECO:0000256" key="8">
    <source>
        <dbReference type="HAMAP-Rule" id="MF_00105"/>
    </source>
</evidence>
<feature type="compositionally biased region" description="Basic and acidic residues" evidence="9">
    <location>
        <begin position="43"/>
        <end position="64"/>
    </location>
</feature>
<feature type="domain" description="Transcription elongation factor GreA/GreB N-terminal" evidence="11">
    <location>
        <begin position="11"/>
        <end position="79"/>
    </location>
</feature>
<dbReference type="Pfam" id="PF01272">
    <property type="entry name" value="GreA_GreB"/>
    <property type="match status" value="1"/>
</dbReference>
<evidence type="ECO:0000313" key="12">
    <source>
        <dbReference type="EMBL" id="MFB9313595.1"/>
    </source>
</evidence>
<dbReference type="PANTHER" id="PTHR30437:SF4">
    <property type="entry name" value="TRANSCRIPTION ELONGATION FACTOR GREA"/>
    <property type="match status" value="1"/>
</dbReference>
<evidence type="ECO:0000256" key="6">
    <source>
        <dbReference type="ARBA" id="ARBA00024916"/>
    </source>
</evidence>
<keyword evidence="3 8" id="KW-0805">Transcription regulation</keyword>
<sequence>MSQSTEQSSTIWLTAGAHEKLKAELDHLKGPVREEIVTRISEARDEGDLKENGGYHAAREEQGKNEGTIRQLEAVLLKAVSDQPADDDVVAVGKVVTYKFEGDDDDEAETFLLGARENEDYVDVAVYSPQAPLGEALLGAKKGETVAFEAPTGKTLQVVVLGATPYTD</sequence>
<dbReference type="SUPFAM" id="SSF54534">
    <property type="entry name" value="FKBP-like"/>
    <property type="match status" value="1"/>
</dbReference>
<dbReference type="SUPFAM" id="SSF46557">
    <property type="entry name" value="GreA transcript cleavage protein, N-terminal domain"/>
    <property type="match status" value="1"/>
</dbReference>
<dbReference type="Gene3D" id="3.10.50.30">
    <property type="entry name" value="Transcription elongation factor, GreA/GreB, C-terminal domain"/>
    <property type="match status" value="1"/>
</dbReference>
<gene>
    <name evidence="8 12" type="primary">greA</name>
    <name evidence="12" type="ORF">ACFFRI_11130</name>
</gene>
<dbReference type="InterPro" id="IPR023459">
    <property type="entry name" value="Tscrpt_elong_fac_GreA/B_fam"/>
</dbReference>
<proteinExistence type="inferred from homology"/>
<feature type="domain" description="Transcription elongation factor GreA/GreB C-terminal" evidence="10">
    <location>
        <begin position="86"/>
        <end position="161"/>
    </location>
</feature>
<keyword evidence="5 8" id="KW-0804">Transcription</keyword>
<comment type="function">
    <text evidence="6 8">Necessary for efficient RNA polymerase transcription elongation past template-encoded arresting sites. The arresting sites in DNA have the property of trapping a certain fraction of elongating RNA polymerases that pass through, resulting in locked ternary complexes. Cleavage of the nascent transcript by cleavage factors such as GreA or GreB allows the resumption of elongation from the new 3'terminus. GreA releases sequences of 2 to 3 nucleotides.</text>
</comment>
<keyword evidence="13" id="KW-1185">Reference proteome</keyword>
<name>A0ABV5KCS2_9ACTN</name>
<dbReference type="PANTHER" id="PTHR30437">
    <property type="entry name" value="TRANSCRIPTION ELONGATION FACTOR GREA"/>
    <property type="match status" value="1"/>
</dbReference>
<evidence type="ECO:0000259" key="10">
    <source>
        <dbReference type="Pfam" id="PF01272"/>
    </source>
</evidence>
<protein>
    <recommendedName>
        <fullName evidence="2 8">Transcription elongation factor GreA</fullName>
    </recommendedName>
    <alternativeName>
        <fullName evidence="7 8">Transcript cleavage factor GreA</fullName>
    </alternativeName>
</protein>
<dbReference type="PROSITE" id="PS00829">
    <property type="entry name" value="GREAB_1"/>
    <property type="match status" value="1"/>
</dbReference>
<dbReference type="InterPro" id="IPR036953">
    <property type="entry name" value="GreA/GreB_C_sf"/>
</dbReference>
<evidence type="ECO:0000313" key="13">
    <source>
        <dbReference type="Proteomes" id="UP001589750"/>
    </source>
</evidence>
<keyword evidence="12" id="KW-0648">Protein biosynthesis</keyword>
<evidence type="ECO:0000256" key="5">
    <source>
        <dbReference type="ARBA" id="ARBA00023163"/>
    </source>
</evidence>
<dbReference type="EMBL" id="JBHMDG010000012">
    <property type="protein sequence ID" value="MFB9313595.1"/>
    <property type="molecule type" value="Genomic_DNA"/>
</dbReference>
<dbReference type="Pfam" id="PF03449">
    <property type="entry name" value="GreA_GreB_N"/>
    <property type="match status" value="1"/>
</dbReference>
<dbReference type="InterPro" id="IPR018151">
    <property type="entry name" value="TF_GreA/GreB_CS"/>
</dbReference>
<dbReference type="Gene3D" id="1.10.287.180">
    <property type="entry name" value="Transcription elongation factor, GreA/GreB, N-terminal domain"/>
    <property type="match status" value="1"/>
</dbReference>
<evidence type="ECO:0000256" key="7">
    <source>
        <dbReference type="ARBA" id="ARBA00030776"/>
    </source>
</evidence>
<keyword evidence="4 8" id="KW-0238">DNA-binding</keyword>
<dbReference type="InterPro" id="IPR001437">
    <property type="entry name" value="Tscrpt_elong_fac_GreA/B_C"/>
</dbReference>
<evidence type="ECO:0000259" key="11">
    <source>
        <dbReference type="Pfam" id="PF03449"/>
    </source>
</evidence>
<dbReference type="GO" id="GO:0003746">
    <property type="term" value="F:translation elongation factor activity"/>
    <property type="evidence" value="ECO:0007669"/>
    <property type="project" value="UniProtKB-KW"/>
</dbReference>
<dbReference type="PIRSF" id="PIRSF006092">
    <property type="entry name" value="GreA_GreB"/>
    <property type="match status" value="1"/>
</dbReference>
<dbReference type="Proteomes" id="UP001589750">
    <property type="component" value="Unassembled WGS sequence"/>
</dbReference>
<comment type="caution">
    <text evidence="12">The sequence shown here is derived from an EMBL/GenBank/DDBJ whole genome shotgun (WGS) entry which is preliminary data.</text>
</comment>
<comment type="similarity">
    <text evidence="1 8">Belongs to the GreA/GreB family.</text>
</comment>
<dbReference type="RefSeq" id="WP_140007799.1">
    <property type="nucleotide sequence ID" value="NZ_JBHMDG010000012.1"/>
</dbReference>
<dbReference type="NCBIfam" id="NF001262">
    <property type="entry name" value="PRK00226.1-3"/>
    <property type="match status" value="1"/>
</dbReference>
<dbReference type="InterPro" id="IPR028624">
    <property type="entry name" value="Tscrpt_elong_fac_GreA/B"/>
</dbReference>
<feature type="region of interest" description="Disordered" evidence="9">
    <location>
        <begin position="43"/>
        <end position="66"/>
    </location>
</feature>
<evidence type="ECO:0000256" key="1">
    <source>
        <dbReference type="ARBA" id="ARBA00008213"/>
    </source>
</evidence>
<evidence type="ECO:0000256" key="2">
    <source>
        <dbReference type="ARBA" id="ARBA00013729"/>
    </source>
</evidence>
<organism evidence="12 13">
    <name type="scientific">Nocardioides plantarum</name>
    <dbReference type="NCBI Taxonomy" id="29299"/>
    <lineage>
        <taxon>Bacteria</taxon>
        <taxon>Bacillati</taxon>
        <taxon>Actinomycetota</taxon>
        <taxon>Actinomycetes</taxon>
        <taxon>Propionibacteriales</taxon>
        <taxon>Nocardioidaceae</taxon>
        <taxon>Nocardioides</taxon>
    </lineage>
</organism>